<keyword evidence="1" id="KW-0472">Membrane</keyword>
<keyword evidence="1" id="KW-0812">Transmembrane</keyword>
<dbReference type="RefSeq" id="WP_045980320.1">
    <property type="nucleotide sequence ID" value="NZ_CP023396.1"/>
</dbReference>
<dbReference type="GeneID" id="58230303"/>
<evidence type="ECO:0000256" key="1">
    <source>
        <dbReference type="SAM" id="Phobius"/>
    </source>
</evidence>
<organism evidence="2 3">
    <name type="scientific">Pseudoalteromonas ruthenica</name>
    <dbReference type="NCBI Taxonomy" id="151081"/>
    <lineage>
        <taxon>Bacteria</taxon>
        <taxon>Pseudomonadati</taxon>
        <taxon>Pseudomonadota</taxon>
        <taxon>Gammaproteobacteria</taxon>
        <taxon>Alteromonadales</taxon>
        <taxon>Pseudoalteromonadaceae</taxon>
        <taxon>Pseudoalteromonas</taxon>
    </lineage>
</organism>
<keyword evidence="1" id="KW-1133">Transmembrane helix</keyword>
<accession>A0A0F4PJU0</accession>
<feature type="transmembrane region" description="Helical" evidence="1">
    <location>
        <begin position="46"/>
        <end position="70"/>
    </location>
</feature>
<dbReference type="Proteomes" id="UP000033664">
    <property type="component" value="Unassembled WGS sequence"/>
</dbReference>
<name>A0A0F4PJU0_9GAMM</name>
<gene>
    <name evidence="2" type="ORF">TW72_17550</name>
</gene>
<protein>
    <submittedName>
        <fullName evidence="2">Uncharacterized protein</fullName>
    </submittedName>
</protein>
<sequence>MLSAYKKLKQRPPVFIPLLLALVLIIDSLISAPVFAIQWHSPMLMYRIGVVFSSVKLVLAGGLSAHLWWAIEKRSYRPLATIAAQAVMLMSALHGILLLVGMQSVIDKSKHYEQIGPYILAQQHNDNEPGYMQVLYVYCPKALGFYRLTEVQRQPGPPAMLLVKRDKQWFVQGTDHALPPPGEICGQ</sequence>
<evidence type="ECO:0000313" key="3">
    <source>
        <dbReference type="Proteomes" id="UP000033664"/>
    </source>
</evidence>
<keyword evidence="3" id="KW-1185">Reference proteome</keyword>
<dbReference type="AlphaFoldDB" id="A0A0F4PJU0"/>
<dbReference type="EMBL" id="JXXZ01000019">
    <property type="protein sequence ID" value="KJY96150.1"/>
    <property type="molecule type" value="Genomic_DNA"/>
</dbReference>
<proteinExistence type="predicted"/>
<reference evidence="2 3" key="1">
    <citation type="journal article" date="2015" name="BMC Genomics">
        <title>Genome mining reveals unlocked bioactive potential of marine Gram-negative bacteria.</title>
        <authorList>
            <person name="Machado H."/>
            <person name="Sonnenschein E.C."/>
            <person name="Melchiorsen J."/>
            <person name="Gram L."/>
        </authorList>
    </citation>
    <scope>NUCLEOTIDE SEQUENCE [LARGE SCALE GENOMIC DNA]</scope>
    <source>
        <strain evidence="2 3">S3137</strain>
    </source>
</reference>
<dbReference type="PATRIC" id="fig|151081.8.peg.3236"/>
<comment type="caution">
    <text evidence="2">The sequence shown here is derived from an EMBL/GenBank/DDBJ whole genome shotgun (WGS) entry which is preliminary data.</text>
</comment>
<dbReference type="OrthoDB" id="6312567at2"/>
<evidence type="ECO:0000313" key="2">
    <source>
        <dbReference type="EMBL" id="KJY96150.1"/>
    </source>
</evidence>
<feature type="transmembrane region" description="Helical" evidence="1">
    <location>
        <begin position="82"/>
        <end position="102"/>
    </location>
</feature>